<evidence type="ECO:0008006" key="4">
    <source>
        <dbReference type="Google" id="ProtNLM"/>
    </source>
</evidence>
<dbReference type="InterPro" id="IPR027417">
    <property type="entry name" value="P-loop_NTPase"/>
</dbReference>
<dbReference type="EMBL" id="CAICTM010000659">
    <property type="protein sequence ID" value="CAB9514547.1"/>
    <property type="molecule type" value="Genomic_DNA"/>
</dbReference>
<reference evidence="2" key="1">
    <citation type="submission" date="2020-06" db="EMBL/GenBank/DDBJ databases">
        <authorList>
            <consortium name="Plant Systems Biology data submission"/>
        </authorList>
    </citation>
    <scope>NUCLEOTIDE SEQUENCE</scope>
    <source>
        <strain evidence="2">D6</strain>
    </source>
</reference>
<name>A0A9N8E4U4_9STRA</name>
<evidence type="ECO:0000313" key="3">
    <source>
        <dbReference type="Proteomes" id="UP001153069"/>
    </source>
</evidence>
<proteinExistence type="predicted"/>
<sequence>MNYSNNNNSHDHDNSSSGSGSPQRHEPLELKVFQASPLAYGNIPIPFIDLDEEEDLIRDAVVMQGSGSTSTNSSNANSNKVRVSFEIATAHGLSTFLAQGTPFLHLSCHGGPRQLFIEDGFGGCHILVVGEHLQSWITAGNHQLQFVFVSACHSRSAGEAFLHAGVPYVICCEQDGFQLLDQAARVFARHFYAALALPHTQVPLAFEIARSAVIQAPEMKRVAGIDPQVEARKFVLLQQQQQQQQQQPSQSQPPQQPQPSQPQQPQQETTPQEHAHTFRQQFMEKSLSMHNITPPKKSTLKKSQSMQILPIPPKPFLERELVMHRILKAFFVDRRQVRLVRIHGPKGSGKVSLAKAIAQYVKKRAMWGQILWLPPLHRDLEFVSPNSMFHAILEDYRQHEKAILIVDTQKFSHESIHALNEFLDRAFEQTKYLKVIVIEDTTGTNNAKIQSTRHATGFECYQDTVELAPLSFDAAAFLFCHACGHKGSGYGAMKKLLRLRDDPIAWTVLGEGNPAKIVILAKEITQPEFQTLIHGKGTTLALDDFTTSLSRVRQIMAADEAPKQQQQQPPHYDSRQVDLKKLVVKDLIKGPKPIPLRTQEEIIHRFLPIFHLEKRVHRKKVPSFIRKASKGEHVVTIINGVVATEKTVEDDSSWIVCGQVANEYYPLTDEKFRAIYDTEHPEPISHTNPQHLFLRENGFQQYRSKRKVYAHEVDESDMHFFRQDSTPTTTTTKEAYFMAPWGSPNRIELGDYLVLQYPDGKDDIYRIERTLFKGSYADVRRTSMQQQADNLRERTTVLEHRMAEYLEQNPGFAPLEGDIRNHLQALMAALNQRQNTASSSSLSLSSP</sequence>
<dbReference type="OrthoDB" id="192148at2759"/>
<dbReference type="Proteomes" id="UP001153069">
    <property type="component" value="Unassembled WGS sequence"/>
</dbReference>
<feature type="region of interest" description="Disordered" evidence="1">
    <location>
        <begin position="1"/>
        <end position="25"/>
    </location>
</feature>
<accession>A0A9N8E4U4</accession>
<feature type="region of interest" description="Disordered" evidence="1">
    <location>
        <begin position="237"/>
        <end position="276"/>
    </location>
</feature>
<dbReference type="SUPFAM" id="SSF52540">
    <property type="entry name" value="P-loop containing nucleoside triphosphate hydrolases"/>
    <property type="match status" value="1"/>
</dbReference>
<organism evidence="2 3">
    <name type="scientific">Seminavis robusta</name>
    <dbReference type="NCBI Taxonomy" id="568900"/>
    <lineage>
        <taxon>Eukaryota</taxon>
        <taxon>Sar</taxon>
        <taxon>Stramenopiles</taxon>
        <taxon>Ochrophyta</taxon>
        <taxon>Bacillariophyta</taxon>
        <taxon>Bacillariophyceae</taxon>
        <taxon>Bacillariophycidae</taxon>
        <taxon>Naviculales</taxon>
        <taxon>Naviculaceae</taxon>
        <taxon>Seminavis</taxon>
    </lineage>
</organism>
<dbReference type="Gene3D" id="3.40.50.300">
    <property type="entry name" value="P-loop containing nucleotide triphosphate hydrolases"/>
    <property type="match status" value="1"/>
</dbReference>
<dbReference type="AlphaFoldDB" id="A0A9N8E4U4"/>
<comment type="caution">
    <text evidence="2">The sequence shown here is derived from an EMBL/GenBank/DDBJ whole genome shotgun (WGS) entry which is preliminary data.</text>
</comment>
<feature type="compositionally biased region" description="Low complexity" evidence="1">
    <location>
        <begin position="238"/>
        <end position="253"/>
    </location>
</feature>
<evidence type="ECO:0000256" key="1">
    <source>
        <dbReference type="SAM" id="MobiDB-lite"/>
    </source>
</evidence>
<keyword evidence="3" id="KW-1185">Reference proteome</keyword>
<evidence type="ECO:0000313" key="2">
    <source>
        <dbReference type="EMBL" id="CAB9514547.1"/>
    </source>
</evidence>
<gene>
    <name evidence="2" type="ORF">SEMRO_660_G183030.1</name>
</gene>
<protein>
    <recommendedName>
        <fullName evidence="4">CHAT domain-containing protein</fullName>
    </recommendedName>
</protein>